<feature type="domain" description="Reverse transcriptase" evidence="1">
    <location>
        <begin position="35"/>
        <end position="299"/>
    </location>
</feature>
<dbReference type="SUPFAM" id="SSF56672">
    <property type="entry name" value="DNA/RNA polymerases"/>
    <property type="match status" value="1"/>
</dbReference>
<keyword evidence="2" id="KW-0548">Nucleotidyltransferase</keyword>
<accession>A0A2B4RAL9</accession>
<evidence type="ECO:0000259" key="1">
    <source>
        <dbReference type="PROSITE" id="PS50878"/>
    </source>
</evidence>
<dbReference type="PANTHER" id="PTHR33332">
    <property type="entry name" value="REVERSE TRANSCRIPTASE DOMAIN-CONTAINING PROTEIN"/>
    <property type="match status" value="1"/>
</dbReference>
<gene>
    <name evidence="2" type="primary">pol</name>
    <name evidence="2" type="ORF">AWC38_SpisGene21126</name>
</gene>
<name>A0A2B4RAL9_STYPI</name>
<dbReference type="PROSITE" id="PS50878">
    <property type="entry name" value="RT_POL"/>
    <property type="match status" value="1"/>
</dbReference>
<dbReference type="AlphaFoldDB" id="A0A2B4RAL9"/>
<reference evidence="3" key="1">
    <citation type="journal article" date="2017" name="bioRxiv">
        <title>Comparative analysis of the genomes of Stylophora pistillata and Acropora digitifera provides evidence for extensive differences between species of corals.</title>
        <authorList>
            <person name="Voolstra C.R."/>
            <person name="Li Y."/>
            <person name="Liew Y.J."/>
            <person name="Baumgarten S."/>
            <person name="Zoccola D."/>
            <person name="Flot J.-F."/>
            <person name="Tambutte S."/>
            <person name="Allemand D."/>
            <person name="Aranda M."/>
        </authorList>
    </citation>
    <scope>NUCLEOTIDE SEQUENCE [LARGE SCALE GENOMIC DNA]</scope>
</reference>
<dbReference type="Proteomes" id="UP000225706">
    <property type="component" value="Unassembled WGS sequence"/>
</dbReference>
<dbReference type="OrthoDB" id="5962960at2759"/>
<dbReference type="EMBL" id="LSMT01000744">
    <property type="protein sequence ID" value="PFX14701.1"/>
    <property type="molecule type" value="Genomic_DNA"/>
</dbReference>
<sequence>MRIKKTATGPDGIPYTIWKDHAELFVPVITRIWNLSLRTHAWPVSWKKSDLYPLPKVDIPKGISDFRGINVTPVIARCFEKAVLGTHARETFDEHSGISQFAYIEGGSCTNALLTIQHTVNQYLDIPECKAVRLFAMDFSKAFDSVKHDLLSHKLKQLPLNPFIVNWYLSFLEDRQQRVIRNGFIGKWKSVNKGTTQGSVSGPHLFNVFLSDLEIHLDNKSVLVKYADDTTIISPVIGDNDNSIALINQFSQWSRSNGMCSNPSKCKEIIFRKKGCTIEFPMVSGIPQTKELTILGVTFQEDKETEEGAWSIDDVTAMFQSPEEGNRWKVTFQEGVNFIEDIFRGYHYDNTPKEFLDYAARYDLTFLTPCSRQVRWNATDLDHVPKEDVIRVLADYLSEITLKEDDQFGLKLPQKIPEGFHLTHKRFSKRIVYKSKPGFSVILSRERSWRFAVDDKGSTESWDRLHSSGQWEPEMIVRKLPDFLEFVKEVQGFVVGKIMRNGLERIVPPEILARGPLALQAYYHALDEGKVCDRRVPLMLVGQDRSGKTSLKKSLKGMCFNAEEESTVGIDLDPNPFEVTTEMWITGKKNEEGDIDQEAISFEQTAARLADDTLGSLRYRRFRGDGDVEVD</sequence>
<evidence type="ECO:0000313" key="3">
    <source>
        <dbReference type="Proteomes" id="UP000225706"/>
    </source>
</evidence>
<dbReference type="InterPro" id="IPR043502">
    <property type="entry name" value="DNA/RNA_pol_sf"/>
</dbReference>
<keyword evidence="2" id="KW-0695">RNA-directed DNA polymerase</keyword>
<evidence type="ECO:0000313" key="2">
    <source>
        <dbReference type="EMBL" id="PFX14701.1"/>
    </source>
</evidence>
<comment type="caution">
    <text evidence="2">The sequence shown here is derived from an EMBL/GenBank/DDBJ whole genome shotgun (WGS) entry which is preliminary data.</text>
</comment>
<organism evidence="2 3">
    <name type="scientific">Stylophora pistillata</name>
    <name type="common">Smooth cauliflower coral</name>
    <dbReference type="NCBI Taxonomy" id="50429"/>
    <lineage>
        <taxon>Eukaryota</taxon>
        <taxon>Metazoa</taxon>
        <taxon>Cnidaria</taxon>
        <taxon>Anthozoa</taxon>
        <taxon>Hexacorallia</taxon>
        <taxon>Scleractinia</taxon>
        <taxon>Astrocoeniina</taxon>
        <taxon>Pocilloporidae</taxon>
        <taxon>Stylophora</taxon>
    </lineage>
</organism>
<dbReference type="Gene3D" id="3.30.70.1390">
    <property type="entry name" value="ROC domain from the Parkinson's disease-associated leucine-rich repeat kinase 2"/>
    <property type="match status" value="1"/>
</dbReference>
<keyword evidence="3" id="KW-1185">Reference proteome</keyword>
<keyword evidence="2" id="KW-0808">Transferase</keyword>
<dbReference type="InterPro" id="IPR000477">
    <property type="entry name" value="RT_dom"/>
</dbReference>
<proteinExistence type="predicted"/>
<dbReference type="CDD" id="cd01650">
    <property type="entry name" value="RT_nLTR_like"/>
    <property type="match status" value="1"/>
</dbReference>
<dbReference type="GO" id="GO:0003964">
    <property type="term" value="F:RNA-directed DNA polymerase activity"/>
    <property type="evidence" value="ECO:0007669"/>
    <property type="project" value="UniProtKB-KW"/>
</dbReference>
<protein>
    <submittedName>
        <fullName evidence="2">RNA-directed DNA polymerase from mobile element jockey</fullName>
    </submittedName>
</protein>
<dbReference type="Pfam" id="PF00078">
    <property type="entry name" value="RVT_1"/>
    <property type="match status" value="1"/>
</dbReference>